<dbReference type="Pfam" id="PF01219">
    <property type="entry name" value="DAGK_prokar"/>
    <property type="match status" value="1"/>
</dbReference>
<keyword evidence="11 22" id="KW-0547">Nucleotide-binding</keyword>
<evidence type="ECO:0000256" key="8">
    <source>
        <dbReference type="ARBA" id="ARBA00022679"/>
    </source>
</evidence>
<keyword evidence="10 23" id="KW-0479">Metal-binding</keyword>
<dbReference type="HOGENOM" id="CLU_112343_3_1_7"/>
<evidence type="ECO:0000256" key="14">
    <source>
        <dbReference type="ARBA" id="ARBA00022842"/>
    </source>
</evidence>
<keyword evidence="15 24" id="KW-1133">Transmembrane helix</keyword>
<dbReference type="CDD" id="cd14264">
    <property type="entry name" value="DAGK_IM"/>
    <property type="match status" value="1"/>
</dbReference>
<keyword evidence="26" id="KW-1185">Reference proteome</keyword>
<dbReference type="InterPro" id="IPR000829">
    <property type="entry name" value="DAGK"/>
</dbReference>
<dbReference type="GO" id="GO:0046872">
    <property type="term" value="F:metal ion binding"/>
    <property type="evidence" value="ECO:0007669"/>
    <property type="project" value="UniProtKB-KW"/>
</dbReference>
<keyword evidence="19 24" id="KW-1208">Phospholipid metabolism</keyword>
<dbReference type="InterPro" id="IPR033718">
    <property type="entry name" value="DAGK_prok"/>
</dbReference>
<protein>
    <recommendedName>
        <fullName evidence="4 24">Diacylglycerol kinase</fullName>
        <ecNumber evidence="3 24">2.7.1.107</ecNumber>
    </recommendedName>
</protein>
<evidence type="ECO:0000313" key="26">
    <source>
        <dbReference type="Proteomes" id="UP000008633"/>
    </source>
</evidence>
<evidence type="ECO:0000256" key="3">
    <source>
        <dbReference type="ARBA" id="ARBA00012133"/>
    </source>
</evidence>
<evidence type="ECO:0000256" key="10">
    <source>
        <dbReference type="ARBA" id="ARBA00022723"/>
    </source>
</evidence>
<dbReference type="PANTHER" id="PTHR34299">
    <property type="entry name" value="DIACYLGLYCEROL KINASE"/>
    <property type="match status" value="1"/>
</dbReference>
<evidence type="ECO:0000256" key="7">
    <source>
        <dbReference type="ARBA" id="ARBA00022519"/>
    </source>
</evidence>
<evidence type="ECO:0000256" key="21">
    <source>
        <dbReference type="PIRSR" id="PIRSR600829-2"/>
    </source>
</evidence>
<dbReference type="eggNOG" id="COG0818">
    <property type="taxonomic scope" value="Bacteria"/>
</dbReference>
<keyword evidence="18" id="KW-0594">Phospholipid biosynthesis</keyword>
<keyword evidence="16 24" id="KW-0443">Lipid metabolism</keyword>
<evidence type="ECO:0000256" key="16">
    <source>
        <dbReference type="ARBA" id="ARBA00023098"/>
    </source>
</evidence>
<evidence type="ECO:0000256" key="19">
    <source>
        <dbReference type="ARBA" id="ARBA00023264"/>
    </source>
</evidence>
<accession>E6X0A7</accession>
<keyword evidence="14 23" id="KW-0460">Magnesium</keyword>
<dbReference type="EMBL" id="CP002452">
    <property type="protein sequence ID" value="ADV45696.1"/>
    <property type="molecule type" value="Genomic_DNA"/>
</dbReference>
<dbReference type="GO" id="GO:0005886">
    <property type="term" value="C:plasma membrane"/>
    <property type="evidence" value="ECO:0007669"/>
    <property type="project" value="UniProtKB-SubCell"/>
</dbReference>
<keyword evidence="5" id="KW-1003">Cell membrane</keyword>
<proteinExistence type="inferred from homology"/>
<feature type="binding site" evidence="23">
    <location>
        <position position="27"/>
    </location>
    <ligand>
        <name>a divalent metal cation</name>
        <dbReference type="ChEBI" id="CHEBI:60240"/>
    </ligand>
</feature>
<keyword evidence="8 24" id="KW-0808">Transferase</keyword>
<organism evidence="25 26">
    <name type="scientific">Nitratifractor salsuginis (strain DSM 16511 / JCM 12458 / E9I37-1)</name>
    <dbReference type="NCBI Taxonomy" id="749222"/>
    <lineage>
        <taxon>Bacteria</taxon>
        <taxon>Pseudomonadati</taxon>
        <taxon>Campylobacterota</taxon>
        <taxon>Epsilonproteobacteria</taxon>
        <taxon>Campylobacterales</taxon>
        <taxon>Sulfurovaceae</taxon>
        <taxon>Nitratifractor</taxon>
    </lineage>
</organism>
<dbReference type="PANTHER" id="PTHR34299:SF1">
    <property type="entry name" value="DIACYLGLYCEROL KINASE"/>
    <property type="match status" value="1"/>
</dbReference>
<dbReference type="GO" id="GO:0005524">
    <property type="term" value="F:ATP binding"/>
    <property type="evidence" value="ECO:0007669"/>
    <property type="project" value="UniProtKB-KW"/>
</dbReference>
<dbReference type="Proteomes" id="UP000008633">
    <property type="component" value="Chromosome"/>
</dbReference>
<evidence type="ECO:0000256" key="12">
    <source>
        <dbReference type="ARBA" id="ARBA00022777"/>
    </source>
</evidence>
<dbReference type="EC" id="2.7.1.107" evidence="3 24"/>
<feature type="binding site" evidence="22">
    <location>
        <begin position="93"/>
        <end position="94"/>
    </location>
    <ligand>
        <name>ATP</name>
        <dbReference type="ChEBI" id="CHEBI:30616"/>
    </ligand>
</feature>
<keyword evidence="17 24" id="KW-0472">Membrane</keyword>
<dbReference type="Gene3D" id="1.10.287.3610">
    <property type="match status" value="1"/>
</dbReference>
<comment type="subcellular location">
    <subcellularLocation>
        <location evidence="1">Cell inner membrane</location>
        <topology evidence="1">Multi-pass membrane protein</topology>
    </subcellularLocation>
</comment>
<evidence type="ECO:0000256" key="20">
    <source>
        <dbReference type="PIRSR" id="PIRSR600829-1"/>
    </source>
</evidence>
<dbReference type="GO" id="GO:0004143">
    <property type="term" value="F:ATP-dependent diacylglycerol kinase activity"/>
    <property type="evidence" value="ECO:0007669"/>
    <property type="project" value="UniProtKB-EC"/>
</dbReference>
<keyword evidence="12 24" id="KW-0418">Kinase</keyword>
<evidence type="ECO:0000256" key="23">
    <source>
        <dbReference type="PIRSR" id="PIRSR600829-4"/>
    </source>
</evidence>
<comment type="cofactor">
    <cofactor evidence="23">
        <name>Mg(2+)</name>
        <dbReference type="ChEBI" id="CHEBI:18420"/>
    </cofactor>
    <text evidence="23">Mn(2+), Zn(2+), Cd(2+) and Co(2+) support activity to lesser extents.</text>
</comment>
<feature type="transmembrane region" description="Helical" evidence="24">
    <location>
        <begin position="30"/>
        <end position="49"/>
    </location>
</feature>
<evidence type="ECO:0000256" key="15">
    <source>
        <dbReference type="ARBA" id="ARBA00022989"/>
    </source>
</evidence>
<reference evidence="26" key="2">
    <citation type="submission" date="2011-01" db="EMBL/GenBank/DDBJ databases">
        <title>The complete genome of Nitratifractor salsuginis DSM 16511.</title>
        <authorList>
            <consortium name="US DOE Joint Genome Institute (JGI-PGF)"/>
            <person name="Lucas S."/>
            <person name="Copeland A."/>
            <person name="Lapidus A."/>
            <person name="Bruce D."/>
            <person name="Goodwin L."/>
            <person name="Pitluck S."/>
            <person name="Kyrpides N."/>
            <person name="Mavromatis K."/>
            <person name="Ivanova N."/>
            <person name="Mikhailova N."/>
            <person name="Zeytun A."/>
            <person name="Detter J.C."/>
            <person name="Tapia R."/>
            <person name="Han C."/>
            <person name="Land M."/>
            <person name="Hauser L."/>
            <person name="Markowitz V."/>
            <person name="Cheng J.-F."/>
            <person name="Hugenholtz P."/>
            <person name="Woyke T."/>
            <person name="Wu D."/>
            <person name="Tindall B."/>
            <person name="Schuetze A."/>
            <person name="Brambilla E."/>
            <person name="Klenk H.-P."/>
            <person name="Eisen J.A."/>
        </authorList>
    </citation>
    <scope>NUCLEOTIDE SEQUENCE [LARGE SCALE GENOMIC DNA]</scope>
    <source>
        <strain evidence="26">DSM 16511 / JCM 12458 / E9I37-1</strain>
    </source>
</reference>
<evidence type="ECO:0000256" key="11">
    <source>
        <dbReference type="ARBA" id="ARBA00022741"/>
    </source>
</evidence>
<comment type="function">
    <text evidence="24">Catalyzes the ATP-dependent phosphorylation of sn-l,2-diacylglycerol (DAG) to phosphatidic acid. Involved in the recycling of diacylglycerol produced as a by-product during membrane-derived oligosaccharide (MDO) biosynthesis.</text>
</comment>
<dbReference type="AlphaFoldDB" id="E6X0A7"/>
<dbReference type="STRING" id="749222.Nitsa_0426"/>
<sequence>MHNKPKFHIIKNIGYALAGMRYTVTQEKSFRTQLAVIALIAVGLFFAPISTLSKWILFASTWLVLIAEAFNSAIERVVDLVTQEHHPLAGQAKDIGAFGVFLAFCLTAMIWGIVLYGELVKS</sequence>
<comment type="similarity">
    <text evidence="2 24">Belongs to the bacterial diacylglycerol kinase family.</text>
</comment>
<evidence type="ECO:0000256" key="6">
    <source>
        <dbReference type="ARBA" id="ARBA00022516"/>
    </source>
</evidence>
<feature type="transmembrane region" description="Helical" evidence="24">
    <location>
        <begin position="95"/>
        <end position="116"/>
    </location>
</feature>
<keyword evidence="7" id="KW-0997">Cell inner membrane</keyword>
<dbReference type="InterPro" id="IPR036945">
    <property type="entry name" value="DAGK_sf"/>
</dbReference>
<dbReference type="OrthoDB" id="5460798at2"/>
<dbReference type="GO" id="GO:0006654">
    <property type="term" value="P:phosphatidic acid biosynthetic process"/>
    <property type="evidence" value="ECO:0007669"/>
    <property type="project" value="InterPro"/>
</dbReference>
<evidence type="ECO:0000256" key="9">
    <source>
        <dbReference type="ARBA" id="ARBA00022692"/>
    </source>
</evidence>
<feature type="binding site" evidence="22">
    <location>
        <begin position="84"/>
        <end position="86"/>
    </location>
    <ligand>
        <name>ATP</name>
        <dbReference type="ChEBI" id="CHEBI:30616"/>
    </ligand>
</feature>
<gene>
    <name evidence="25" type="ordered locus">Nitsa_0426</name>
</gene>
<dbReference type="KEGG" id="nsa:Nitsa_0426"/>
<evidence type="ECO:0000256" key="17">
    <source>
        <dbReference type="ARBA" id="ARBA00023136"/>
    </source>
</evidence>
<feature type="binding site" evidence="22">
    <location>
        <position position="75"/>
    </location>
    <ligand>
        <name>ATP</name>
        <dbReference type="ChEBI" id="CHEBI:30616"/>
    </ligand>
</feature>
<evidence type="ECO:0000256" key="18">
    <source>
        <dbReference type="ARBA" id="ARBA00023209"/>
    </source>
</evidence>
<name>E6X0A7_NITSE</name>
<evidence type="ECO:0000256" key="4">
    <source>
        <dbReference type="ARBA" id="ARBA00017575"/>
    </source>
</evidence>
<feature type="binding site" evidence="22">
    <location>
        <position position="15"/>
    </location>
    <ligand>
        <name>ATP</name>
        <dbReference type="ChEBI" id="CHEBI:30616"/>
    </ligand>
</feature>
<evidence type="ECO:0000256" key="1">
    <source>
        <dbReference type="ARBA" id="ARBA00004429"/>
    </source>
</evidence>
<reference evidence="25 26" key="1">
    <citation type="journal article" date="2011" name="Stand. Genomic Sci.">
        <title>Complete genome sequence of Nitratifractor salsuginis type strain (E9I37-1).</title>
        <authorList>
            <person name="Anderson I."/>
            <person name="Sikorski J."/>
            <person name="Zeytun A."/>
            <person name="Nolan M."/>
            <person name="Lapidus A."/>
            <person name="Lucas S."/>
            <person name="Hammon N."/>
            <person name="Deshpande S."/>
            <person name="Cheng J.F."/>
            <person name="Tapia R."/>
            <person name="Han C."/>
            <person name="Goodwin L."/>
            <person name="Pitluck S."/>
            <person name="Liolios K."/>
            <person name="Pagani I."/>
            <person name="Ivanova N."/>
            <person name="Huntemann M."/>
            <person name="Mavromatis K."/>
            <person name="Ovchinikova G."/>
            <person name="Pati A."/>
            <person name="Chen A."/>
            <person name="Palaniappan K."/>
            <person name="Land M."/>
            <person name="Hauser L."/>
            <person name="Brambilla E.M."/>
            <person name="Ngatchou-Djao O.D."/>
            <person name="Rohde M."/>
            <person name="Tindall B.J."/>
            <person name="Goker M."/>
            <person name="Detter J.C."/>
            <person name="Woyke T."/>
            <person name="Bristow J."/>
            <person name="Eisen J.A."/>
            <person name="Markowitz V."/>
            <person name="Hugenholtz P."/>
            <person name="Klenk H.P."/>
            <person name="Kyrpides N.C."/>
        </authorList>
    </citation>
    <scope>NUCLEOTIDE SEQUENCE [LARGE SCALE GENOMIC DNA]</scope>
    <source>
        <strain evidence="26">DSM 16511 / JCM 12458 / E9I37-1</strain>
    </source>
</reference>
<evidence type="ECO:0000256" key="5">
    <source>
        <dbReference type="ARBA" id="ARBA00022475"/>
    </source>
</evidence>
<comment type="catalytic activity">
    <reaction evidence="24">
        <text>a 1,2-diacyl-sn-glycerol + ATP = a 1,2-diacyl-sn-glycero-3-phosphate + ADP + H(+)</text>
        <dbReference type="Rhea" id="RHEA:10272"/>
        <dbReference type="ChEBI" id="CHEBI:15378"/>
        <dbReference type="ChEBI" id="CHEBI:17815"/>
        <dbReference type="ChEBI" id="CHEBI:30616"/>
        <dbReference type="ChEBI" id="CHEBI:58608"/>
        <dbReference type="ChEBI" id="CHEBI:456216"/>
        <dbReference type="EC" id="2.7.1.107"/>
    </reaction>
</comment>
<feature type="binding site" evidence="22">
    <location>
        <position position="27"/>
    </location>
    <ligand>
        <name>ATP</name>
        <dbReference type="ChEBI" id="CHEBI:30616"/>
    </ligand>
</feature>
<feature type="binding site" evidence="21">
    <location>
        <position position="68"/>
    </location>
    <ligand>
        <name>substrate</name>
    </ligand>
</feature>
<feature type="binding site" evidence="23">
    <location>
        <position position="75"/>
    </location>
    <ligand>
        <name>a divalent metal cation</name>
        <dbReference type="ChEBI" id="CHEBI:60240"/>
    </ligand>
</feature>
<comment type="caution">
    <text evidence="24">Lacks conserved residue(s) required for the propagation of feature annotation.</text>
</comment>
<evidence type="ECO:0000256" key="2">
    <source>
        <dbReference type="ARBA" id="ARBA00005967"/>
    </source>
</evidence>
<evidence type="ECO:0000256" key="24">
    <source>
        <dbReference type="RuleBase" id="RU363065"/>
    </source>
</evidence>
<keyword evidence="6" id="KW-0444">Lipid biosynthesis</keyword>
<evidence type="ECO:0000256" key="13">
    <source>
        <dbReference type="ARBA" id="ARBA00022840"/>
    </source>
</evidence>
<evidence type="ECO:0000256" key="22">
    <source>
        <dbReference type="PIRSR" id="PIRSR600829-3"/>
    </source>
</evidence>
<feature type="active site" description="Proton acceptor" evidence="20">
    <location>
        <position position="68"/>
    </location>
</feature>
<keyword evidence="13 22" id="KW-0067">ATP-binding</keyword>
<evidence type="ECO:0000313" key="25">
    <source>
        <dbReference type="EMBL" id="ADV45696.1"/>
    </source>
</evidence>
<keyword evidence="9 24" id="KW-0812">Transmembrane</keyword>
<dbReference type="RefSeq" id="WP_013553392.1">
    <property type="nucleotide sequence ID" value="NC_014935.1"/>
</dbReference>